<keyword evidence="9" id="KW-1185">Reference proteome</keyword>
<dbReference type="PANTHER" id="PTHR43214">
    <property type="entry name" value="TWO-COMPONENT RESPONSE REGULATOR"/>
    <property type="match status" value="1"/>
</dbReference>
<dbReference type="InterPro" id="IPR058245">
    <property type="entry name" value="NreC/VraR/RcsB-like_REC"/>
</dbReference>
<dbReference type="OrthoDB" id="9808843at2"/>
<dbReference type="SMART" id="SM00421">
    <property type="entry name" value="HTH_LUXR"/>
    <property type="match status" value="1"/>
</dbReference>
<dbReference type="InterPro" id="IPR001789">
    <property type="entry name" value="Sig_transdc_resp-reg_receiver"/>
</dbReference>
<evidence type="ECO:0000256" key="3">
    <source>
        <dbReference type="ARBA" id="ARBA00023125"/>
    </source>
</evidence>
<dbReference type="PANTHER" id="PTHR43214:SF24">
    <property type="entry name" value="TRANSCRIPTIONAL REGULATORY PROTEIN NARL-RELATED"/>
    <property type="match status" value="1"/>
</dbReference>
<comment type="caution">
    <text evidence="8">The sequence shown here is derived from an EMBL/GenBank/DDBJ whole genome shotgun (WGS) entry which is preliminary data.</text>
</comment>
<dbReference type="Proteomes" id="UP000266889">
    <property type="component" value="Unassembled WGS sequence"/>
</dbReference>
<accession>A0A3N9XKM1</accession>
<proteinExistence type="predicted"/>
<dbReference type="GO" id="GO:0003677">
    <property type="term" value="F:DNA binding"/>
    <property type="evidence" value="ECO:0007669"/>
    <property type="project" value="UniProtKB-KW"/>
</dbReference>
<dbReference type="EMBL" id="QGSY01000087">
    <property type="protein sequence ID" value="RQX13621.1"/>
    <property type="molecule type" value="Genomic_DNA"/>
</dbReference>
<gene>
    <name evidence="8" type="ORF">DLJ58_03610</name>
</gene>
<keyword evidence="2" id="KW-0805">Transcription regulation</keyword>
<evidence type="ECO:0000259" key="7">
    <source>
        <dbReference type="PROSITE" id="PS50110"/>
    </source>
</evidence>
<name>A0A3N9XKM1_9ACTN</name>
<feature type="modified residue" description="4-aspartylphosphate" evidence="5">
    <location>
        <position position="63"/>
    </location>
</feature>
<evidence type="ECO:0000313" key="9">
    <source>
        <dbReference type="Proteomes" id="UP000266889"/>
    </source>
</evidence>
<evidence type="ECO:0000256" key="5">
    <source>
        <dbReference type="PROSITE-ProRule" id="PRU00169"/>
    </source>
</evidence>
<feature type="domain" description="Response regulatory" evidence="7">
    <location>
        <begin position="12"/>
        <end position="128"/>
    </location>
</feature>
<dbReference type="PROSITE" id="PS50110">
    <property type="entry name" value="RESPONSE_REGULATORY"/>
    <property type="match status" value="1"/>
</dbReference>
<keyword evidence="1 5" id="KW-0597">Phosphoprotein</keyword>
<sequence length="223" mass="23961">MVAVADVTGPIRVVIVDDDALVRGMLTLMLDGADGIVVVGEAADGATAITAVDRHLPDVVLMDIRMPGVNGITATERLRRRHRPPEIIVLTTFDTDEHVVRALRAGASGFLLKDTPPEQISQAVRAVAAGNPMLSPGVTRRLMQRVASGAESYEQAHERLALLTPRERDVVLAIAQGRSNAEIASELLMSVTTVKAHVSHILTKLDLDNRTQIALLAHDGRLL</sequence>
<keyword evidence="4" id="KW-0804">Transcription</keyword>
<evidence type="ECO:0000256" key="1">
    <source>
        <dbReference type="ARBA" id="ARBA00022553"/>
    </source>
</evidence>
<dbReference type="SUPFAM" id="SSF52172">
    <property type="entry name" value="CheY-like"/>
    <property type="match status" value="1"/>
</dbReference>
<dbReference type="GO" id="GO:0000160">
    <property type="term" value="P:phosphorelay signal transduction system"/>
    <property type="evidence" value="ECO:0007669"/>
    <property type="project" value="InterPro"/>
</dbReference>
<dbReference type="PRINTS" id="PR00038">
    <property type="entry name" value="HTHLUXR"/>
</dbReference>
<dbReference type="PROSITE" id="PS00622">
    <property type="entry name" value="HTH_LUXR_1"/>
    <property type="match status" value="1"/>
</dbReference>
<evidence type="ECO:0000256" key="2">
    <source>
        <dbReference type="ARBA" id="ARBA00023015"/>
    </source>
</evidence>
<dbReference type="PROSITE" id="PS50043">
    <property type="entry name" value="HTH_LUXR_2"/>
    <property type="match status" value="1"/>
</dbReference>
<dbReference type="Pfam" id="PF00196">
    <property type="entry name" value="GerE"/>
    <property type="match status" value="1"/>
</dbReference>
<dbReference type="AlphaFoldDB" id="A0A3N9XKM1"/>
<dbReference type="InterPro" id="IPR016032">
    <property type="entry name" value="Sig_transdc_resp-reg_C-effctor"/>
</dbReference>
<dbReference type="InterPro" id="IPR000792">
    <property type="entry name" value="Tscrpt_reg_LuxR_C"/>
</dbReference>
<organism evidence="8 9">
    <name type="scientific">Micromonospora arida</name>
    <dbReference type="NCBI Taxonomy" id="2203715"/>
    <lineage>
        <taxon>Bacteria</taxon>
        <taxon>Bacillati</taxon>
        <taxon>Actinomycetota</taxon>
        <taxon>Actinomycetes</taxon>
        <taxon>Micromonosporales</taxon>
        <taxon>Micromonosporaceae</taxon>
        <taxon>Micromonospora</taxon>
    </lineage>
</organism>
<dbReference type="SMART" id="SM00448">
    <property type="entry name" value="REC"/>
    <property type="match status" value="1"/>
</dbReference>
<dbReference type="InterPro" id="IPR039420">
    <property type="entry name" value="WalR-like"/>
</dbReference>
<dbReference type="GO" id="GO:0006355">
    <property type="term" value="P:regulation of DNA-templated transcription"/>
    <property type="evidence" value="ECO:0007669"/>
    <property type="project" value="InterPro"/>
</dbReference>
<dbReference type="CDD" id="cd17535">
    <property type="entry name" value="REC_NarL-like"/>
    <property type="match status" value="1"/>
</dbReference>
<protein>
    <submittedName>
        <fullName evidence="8">DNA-binding response regulator</fullName>
    </submittedName>
</protein>
<keyword evidence="3 8" id="KW-0238">DNA-binding</keyword>
<evidence type="ECO:0000259" key="6">
    <source>
        <dbReference type="PROSITE" id="PS50043"/>
    </source>
</evidence>
<dbReference type="CDD" id="cd06170">
    <property type="entry name" value="LuxR_C_like"/>
    <property type="match status" value="1"/>
</dbReference>
<reference evidence="8 9" key="1">
    <citation type="submission" date="2018-05" db="EMBL/GenBank/DDBJ databases">
        <title>Micromonospora from Atacama Desert.</title>
        <authorList>
            <person name="Carro L."/>
            <person name="Goodfellow M."/>
            <person name="Klenk H.-P."/>
        </authorList>
    </citation>
    <scope>NUCLEOTIDE SEQUENCE [LARGE SCALE GENOMIC DNA]</scope>
    <source>
        <strain evidence="8 9">LB32</strain>
    </source>
</reference>
<dbReference type="Pfam" id="PF00072">
    <property type="entry name" value="Response_reg"/>
    <property type="match status" value="1"/>
</dbReference>
<evidence type="ECO:0000256" key="4">
    <source>
        <dbReference type="ARBA" id="ARBA00023163"/>
    </source>
</evidence>
<dbReference type="SUPFAM" id="SSF46894">
    <property type="entry name" value="C-terminal effector domain of the bipartite response regulators"/>
    <property type="match status" value="1"/>
</dbReference>
<dbReference type="Gene3D" id="3.40.50.2300">
    <property type="match status" value="1"/>
</dbReference>
<dbReference type="InterPro" id="IPR011006">
    <property type="entry name" value="CheY-like_superfamily"/>
</dbReference>
<evidence type="ECO:0000313" key="8">
    <source>
        <dbReference type="EMBL" id="RQX13621.1"/>
    </source>
</evidence>
<feature type="domain" description="HTH luxR-type" evidence="6">
    <location>
        <begin position="156"/>
        <end position="221"/>
    </location>
</feature>